<dbReference type="GO" id="GO:0005975">
    <property type="term" value="P:carbohydrate metabolic process"/>
    <property type="evidence" value="ECO:0007669"/>
    <property type="project" value="InterPro"/>
</dbReference>
<dbReference type="GO" id="GO:0016301">
    <property type="term" value="F:kinase activity"/>
    <property type="evidence" value="ECO:0007669"/>
    <property type="project" value="UniProtKB-KW"/>
</dbReference>
<accession>B8I9A8</accession>
<gene>
    <name evidence="7" type="ordered locus">Ccel_1006</name>
</gene>
<protein>
    <submittedName>
        <fullName evidence="7">Carbohydrate kinase FGGY</fullName>
    </submittedName>
</protein>
<dbReference type="PROSITE" id="PS00933">
    <property type="entry name" value="FGGY_KINASES_1"/>
    <property type="match status" value="1"/>
</dbReference>
<sequence>MEKLLLGIDIGTSACKVAIFDLQGMVIAQSTKEYKVYYPAPGYVEQNPNEWWESICAATNEVISKAKIDAKQISGIGIDGQSWSAIPVDKCGRVLHNTPIWMDTRAADLCRETVQRVGFDKIFKLSGNSFEPSYSTPKFIWFKKNMPEIYNSTYKFLQSNSFVAFKLTGKMTQDLSQGYGIHSFNMNEGKWDDDFCEELGFDREKLPEIFQCHEVIGEVTAEAAASTGLAIGTPVVAGGLDASCGTLGAGVIKVGQTQEQGGQAGGMSICLETAVAHPKLILSYHVVPNLWLLQGGTVGGGGAIKWFRQELGAFEDSVAKEAGTSPFKVMDDEAEKIPAGSDGLIFLPYMAGERSPLWDKNAKGVFFGLGYDKTRAHMIRSVMEGCALALQHNLKTAEEAGVAVQELVAMGGAANSRLWTQMKADVTGRVIKVPTSDTATTLGAAILAGVGTGLYKSFEQAVNDTIVITRTHEPNMKAHEAYKRNYEIYIELYEKLKDTMQKI</sequence>
<dbReference type="PIRSF" id="PIRSF000538">
    <property type="entry name" value="GlpK"/>
    <property type="match status" value="1"/>
</dbReference>
<keyword evidence="8" id="KW-1185">Reference proteome</keyword>
<dbReference type="InterPro" id="IPR043129">
    <property type="entry name" value="ATPase_NBD"/>
</dbReference>
<reference evidence="7 8" key="1">
    <citation type="submission" date="2009-01" db="EMBL/GenBank/DDBJ databases">
        <title>Complete sequence of Clostridium cellulolyticum H10.</title>
        <authorList>
            <consortium name="US DOE Joint Genome Institute"/>
            <person name="Lucas S."/>
            <person name="Copeland A."/>
            <person name="Lapidus A."/>
            <person name="Glavina del Rio T."/>
            <person name="Dalin E."/>
            <person name="Tice H."/>
            <person name="Bruce D."/>
            <person name="Goodwin L."/>
            <person name="Pitluck S."/>
            <person name="Chertkov O."/>
            <person name="Saunders E."/>
            <person name="Brettin T."/>
            <person name="Detter J.C."/>
            <person name="Han C."/>
            <person name="Larimer F."/>
            <person name="Land M."/>
            <person name="Hauser L."/>
            <person name="Kyrpides N."/>
            <person name="Ivanova N."/>
            <person name="Zhou J."/>
            <person name="Richardson P."/>
        </authorList>
    </citation>
    <scope>NUCLEOTIDE SEQUENCE [LARGE SCALE GENOMIC DNA]</scope>
    <source>
        <strain evidence="8">ATCC 35319 / DSM 5812 / JCM 6584 / H10</strain>
    </source>
</reference>
<dbReference type="OrthoDB" id="9805576at2"/>
<evidence type="ECO:0000256" key="3">
    <source>
        <dbReference type="ARBA" id="ARBA00022777"/>
    </source>
</evidence>
<comment type="similarity">
    <text evidence="1 4">Belongs to the FGGY kinase family.</text>
</comment>
<dbReference type="InterPro" id="IPR050406">
    <property type="entry name" value="FGGY_Carb_Kinase"/>
</dbReference>
<dbReference type="Pfam" id="PF00370">
    <property type="entry name" value="FGGY_N"/>
    <property type="match status" value="1"/>
</dbReference>
<evidence type="ECO:0000256" key="2">
    <source>
        <dbReference type="ARBA" id="ARBA00022679"/>
    </source>
</evidence>
<proteinExistence type="inferred from homology"/>
<evidence type="ECO:0000313" key="8">
    <source>
        <dbReference type="Proteomes" id="UP000001349"/>
    </source>
</evidence>
<feature type="domain" description="Carbohydrate kinase FGGY N-terminal" evidence="5">
    <location>
        <begin position="5"/>
        <end position="248"/>
    </location>
</feature>
<name>B8I9A8_RUMCH</name>
<dbReference type="Pfam" id="PF02782">
    <property type="entry name" value="FGGY_C"/>
    <property type="match status" value="1"/>
</dbReference>
<dbReference type="InterPro" id="IPR018485">
    <property type="entry name" value="FGGY_C"/>
</dbReference>
<evidence type="ECO:0000259" key="6">
    <source>
        <dbReference type="Pfam" id="PF02782"/>
    </source>
</evidence>
<dbReference type="Gene3D" id="3.30.420.40">
    <property type="match status" value="2"/>
</dbReference>
<feature type="domain" description="Carbohydrate kinase FGGY C-terminal" evidence="6">
    <location>
        <begin position="285"/>
        <end position="450"/>
    </location>
</feature>
<dbReference type="RefSeq" id="WP_015924525.1">
    <property type="nucleotide sequence ID" value="NC_011898.1"/>
</dbReference>
<dbReference type="STRING" id="394503.Ccel_1006"/>
<dbReference type="HOGENOM" id="CLU_009281_3_0_9"/>
<dbReference type="EMBL" id="CP001348">
    <property type="protein sequence ID" value="ACL75368.1"/>
    <property type="molecule type" value="Genomic_DNA"/>
</dbReference>
<dbReference type="InterPro" id="IPR018484">
    <property type="entry name" value="FGGY_N"/>
</dbReference>
<dbReference type="PROSITE" id="PS00445">
    <property type="entry name" value="FGGY_KINASES_2"/>
    <property type="match status" value="1"/>
</dbReference>
<evidence type="ECO:0000256" key="4">
    <source>
        <dbReference type="RuleBase" id="RU003733"/>
    </source>
</evidence>
<evidence type="ECO:0000259" key="5">
    <source>
        <dbReference type="Pfam" id="PF00370"/>
    </source>
</evidence>
<keyword evidence="2 4" id="KW-0808">Transferase</keyword>
<dbReference type="PANTHER" id="PTHR43095">
    <property type="entry name" value="SUGAR KINASE"/>
    <property type="match status" value="1"/>
</dbReference>
<dbReference type="InterPro" id="IPR018483">
    <property type="entry name" value="Carb_kinase_FGGY_CS"/>
</dbReference>
<dbReference type="KEGG" id="cce:Ccel_1006"/>
<keyword evidence="3 4" id="KW-0418">Kinase</keyword>
<dbReference type="GO" id="GO:0016773">
    <property type="term" value="F:phosphotransferase activity, alcohol group as acceptor"/>
    <property type="evidence" value="ECO:0007669"/>
    <property type="project" value="InterPro"/>
</dbReference>
<dbReference type="AlphaFoldDB" id="B8I9A8"/>
<dbReference type="Proteomes" id="UP000001349">
    <property type="component" value="Chromosome"/>
</dbReference>
<dbReference type="SUPFAM" id="SSF53067">
    <property type="entry name" value="Actin-like ATPase domain"/>
    <property type="match status" value="2"/>
</dbReference>
<dbReference type="CDD" id="cd07805">
    <property type="entry name" value="ASKHA_NBD_FGGY_CvXK-like"/>
    <property type="match status" value="1"/>
</dbReference>
<dbReference type="InterPro" id="IPR000577">
    <property type="entry name" value="Carb_kinase_FGGY"/>
</dbReference>
<evidence type="ECO:0000313" key="7">
    <source>
        <dbReference type="EMBL" id="ACL75368.1"/>
    </source>
</evidence>
<evidence type="ECO:0000256" key="1">
    <source>
        <dbReference type="ARBA" id="ARBA00009156"/>
    </source>
</evidence>
<dbReference type="eggNOG" id="COG1070">
    <property type="taxonomic scope" value="Bacteria"/>
</dbReference>
<dbReference type="PANTHER" id="PTHR43095:SF5">
    <property type="entry name" value="XYLULOSE KINASE"/>
    <property type="match status" value="1"/>
</dbReference>
<organism evidence="7 8">
    <name type="scientific">Ruminiclostridium cellulolyticum (strain ATCC 35319 / DSM 5812 / JCM 6584 / H10)</name>
    <name type="common">Clostridium cellulolyticum</name>
    <dbReference type="NCBI Taxonomy" id="394503"/>
    <lineage>
        <taxon>Bacteria</taxon>
        <taxon>Bacillati</taxon>
        <taxon>Bacillota</taxon>
        <taxon>Clostridia</taxon>
        <taxon>Eubacteriales</taxon>
        <taxon>Oscillospiraceae</taxon>
        <taxon>Ruminiclostridium</taxon>
    </lineage>
</organism>